<proteinExistence type="predicted"/>
<dbReference type="KEGG" id="nfl:COO91_08349"/>
<reference evidence="3 4" key="1">
    <citation type="submission" date="2017-11" db="EMBL/GenBank/DDBJ databases">
        <title>Complete genome of a free-living desiccation-tolerant cyanobacterium and its photosynthetic adaptation to extreme terrestrial habitat.</title>
        <authorList>
            <person name="Shang J."/>
        </authorList>
    </citation>
    <scope>NUCLEOTIDE SEQUENCE [LARGE SCALE GENOMIC DNA]</scope>
    <source>
        <strain evidence="3 4">CCNUN1</strain>
    </source>
</reference>
<sequence length="589" mass="66981">MQPRDYQVELIKRTYQSWKSGNRRVLVQLPTGAGKTIVFSHVARDCLSRGKGVLVLAHRLELITQAKEKLESISGIPCGVIKAGFPVEEEFPVQVASVQSLVRRKRYPEAGLVIIDEAHHAVSKTYTSILENYSDALILGVTATPCRTDGQGFKYLFDDLIIGPSCSELIEHGYLSKFKIFASAAKISTKGIRKTAGDFNLGQLEEAASSITGDVVPTWRKYAEGKRTIIFCVGVEHSKTVVQEFIKNGITAEHLDGKSLDDDRGDAIARFRSGETTVLSNCSLFTEGFDLPGIEAIQVLRPTCSLILHLQMLGRSLRPSPGKEHALIIDHTDNWILHGLPDEVREWSLEPISLKGKRFVHRCPKCDHGFRVLPHEQKVHRHVLDNTGNPKPLYQATCPNCQHIFEWEMGEGLEIGESKVIEKKVGDLVEVDLTITPEHKQIIDELIDTAIAKGFKIKWAYHRLIEQHPEKLVRFTYGDLRYLATRLRTDFDSCEKAVKVAESFKEKLLEPTGEITPEFKETVDDLHNLAQERKYQLTWIFYRIDEMILEEFDFEPTLADWLYLGKILGYPTNWAYRHHSNRMRVQRLR</sequence>
<keyword evidence="3" id="KW-0347">Helicase</keyword>
<dbReference type="AlphaFoldDB" id="A0A2K8T3G0"/>
<dbReference type="PROSITE" id="PS51192">
    <property type="entry name" value="HELICASE_ATP_BIND_1"/>
    <property type="match status" value="1"/>
</dbReference>
<dbReference type="SUPFAM" id="SSF52540">
    <property type="entry name" value="P-loop containing nucleoside triphosphate hydrolases"/>
    <property type="match status" value="1"/>
</dbReference>
<dbReference type="OrthoDB" id="9802848at2"/>
<feature type="domain" description="Helicase C-terminal" evidence="2">
    <location>
        <begin position="203"/>
        <end position="360"/>
    </location>
</feature>
<dbReference type="PANTHER" id="PTHR47396">
    <property type="entry name" value="TYPE I RESTRICTION ENZYME ECOKI R PROTEIN"/>
    <property type="match status" value="1"/>
</dbReference>
<dbReference type="RefSeq" id="WP_100902346.1">
    <property type="nucleotide sequence ID" value="NZ_CAWNNC010000001.1"/>
</dbReference>
<dbReference type="InterPro" id="IPR027417">
    <property type="entry name" value="P-loop_NTPase"/>
</dbReference>
<dbReference type="InterPro" id="IPR006935">
    <property type="entry name" value="Helicase/UvrB_N"/>
</dbReference>
<dbReference type="GO" id="GO:0036121">
    <property type="term" value="F:double-stranded DNA helicase activity"/>
    <property type="evidence" value="ECO:0007669"/>
    <property type="project" value="TreeGrafter"/>
</dbReference>
<evidence type="ECO:0000259" key="2">
    <source>
        <dbReference type="PROSITE" id="PS51194"/>
    </source>
</evidence>
<dbReference type="InterPro" id="IPR014001">
    <property type="entry name" value="Helicase_ATP-bd"/>
</dbReference>
<dbReference type="EMBL" id="CP024785">
    <property type="protein sequence ID" value="AUB42237.1"/>
    <property type="molecule type" value="Genomic_DNA"/>
</dbReference>
<dbReference type="GO" id="GO:0016787">
    <property type="term" value="F:hydrolase activity"/>
    <property type="evidence" value="ECO:0007669"/>
    <property type="project" value="InterPro"/>
</dbReference>
<dbReference type="Pfam" id="PF04851">
    <property type="entry name" value="ResIII"/>
    <property type="match status" value="1"/>
</dbReference>
<dbReference type="PANTHER" id="PTHR47396:SF1">
    <property type="entry name" value="ATP-DEPENDENT HELICASE IRC3-RELATED"/>
    <property type="match status" value="1"/>
</dbReference>
<accession>A0A2K8T3G0</accession>
<dbReference type="Proteomes" id="UP000232003">
    <property type="component" value="Chromosome"/>
</dbReference>
<keyword evidence="3" id="KW-0547">Nucleotide-binding</keyword>
<dbReference type="SMART" id="SM00490">
    <property type="entry name" value="HELICc"/>
    <property type="match status" value="1"/>
</dbReference>
<dbReference type="Gene3D" id="3.40.50.300">
    <property type="entry name" value="P-loop containing nucleotide triphosphate hydrolases"/>
    <property type="match status" value="2"/>
</dbReference>
<dbReference type="PROSITE" id="PS51194">
    <property type="entry name" value="HELICASE_CTER"/>
    <property type="match status" value="1"/>
</dbReference>
<dbReference type="InterPro" id="IPR050742">
    <property type="entry name" value="Helicase_Restrict-Modif_Enz"/>
</dbReference>
<keyword evidence="3" id="KW-0378">Hydrolase</keyword>
<gene>
    <name evidence="3" type="ORF">COO91_08349</name>
</gene>
<dbReference type="Pfam" id="PF00271">
    <property type="entry name" value="Helicase_C"/>
    <property type="match status" value="1"/>
</dbReference>
<feature type="domain" description="Helicase ATP-binding" evidence="1">
    <location>
        <begin position="16"/>
        <end position="163"/>
    </location>
</feature>
<name>A0A2K8T3G0_9NOSO</name>
<protein>
    <submittedName>
        <fullName evidence="3">Superfamily II DNA or RNA helicase</fullName>
    </submittedName>
</protein>
<dbReference type="GO" id="GO:0000403">
    <property type="term" value="F:Y-form DNA binding"/>
    <property type="evidence" value="ECO:0007669"/>
    <property type="project" value="TreeGrafter"/>
</dbReference>
<dbReference type="SMART" id="SM00487">
    <property type="entry name" value="DEXDc"/>
    <property type="match status" value="1"/>
</dbReference>
<keyword evidence="4" id="KW-1185">Reference proteome</keyword>
<dbReference type="GO" id="GO:0005524">
    <property type="term" value="F:ATP binding"/>
    <property type="evidence" value="ECO:0007669"/>
    <property type="project" value="InterPro"/>
</dbReference>
<dbReference type="InterPro" id="IPR001650">
    <property type="entry name" value="Helicase_C-like"/>
</dbReference>
<evidence type="ECO:0000259" key="1">
    <source>
        <dbReference type="PROSITE" id="PS51192"/>
    </source>
</evidence>
<evidence type="ECO:0000313" key="3">
    <source>
        <dbReference type="EMBL" id="AUB42237.1"/>
    </source>
</evidence>
<evidence type="ECO:0000313" key="4">
    <source>
        <dbReference type="Proteomes" id="UP000232003"/>
    </source>
</evidence>
<dbReference type="GO" id="GO:0061749">
    <property type="term" value="F:forked DNA-dependent helicase activity"/>
    <property type="evidence" value="ECO:0007669"/>
    <property type="project" value="TreeGrafter"/>
</dbReference>
<organism evidence="3 4">
    <name type="scientific">Nostoc flagelliforme CCNUN1</name>
    <dbReference type="NCBI Taxonomy" id="2038116"/>
    <lineage>
        <taxon>Bacteria</taxon>
        <taxon>Bacillati</taxon>
        <taxon>Cyanobacteriota</taxon>
        <taxon>Cyanophyceae</taxon>
        <taxon>Nostocales</taxon>
        <taxon>Nostocaceae</taxon>
        <taxon>Nostoc</taxon>
    </lineage>
</organism>
<keyword evidence="3" id="KW-0067">ATP-binding</keyword>